<reference evidence="1 2" key="1">
    <citation type="submission" date="2018-06" db="EMBL/GenBank/DDBJ databases">
        <authorList>
            <consortium name="Pathogen Informatics"/>
            <person name="Doyle S."/>
        </authorList>
    </citation>
    <scope>NUCLEOTIDE SEQUENCE [LARGE SCALE GENOMIC DNA]</scope>
    <source>
        <strain evidence="1 2">NCTC11343</strain>
    </source>
</reference>
<sequence>MKYPSLKNTYIGKNEEDILYSLKIQTIKR</sequence>
<protein>
    <submittedName>
        <fullName evidence="1">Uncharacterized protein</fullName>
    </submittedName>
</protein>
<dbReference type="Proteomes" id="UP000251241">
    <property type="component" value="Unassembled WGS sequence"/>
</dbReference>
<gene>
    <name evidence="1" type="ORF">NCTC11343_02973</name>
</gene>
<accession>A0A2X2JJJ8</accession>
<name>A0A2X2JJJ8_SPHMU</name>
<organism evidence="1 2">
    <name type="scientific">Sphingobacterium multivorum</name>
    <dbReference type="NCBI Taxonomy" id="28454"/>
    <lineage>
        <taxon>Bacteria</taxon>
        <taxon>Pseudomonadati</taxon>
        <taxon>Bacteroidota</taxon>
        <taxon>Sphingobacteriia</taxon>
        <taxon>Sphingobacteriales</taxon>
        <taxon>Sphingobacteriaceae</taxon>
        <taxon>Sphingobacterium</taxon>
    </lineage>
</organism>
<dbReference type="EMBL" id="UAUU01000009">
    <property type="protein sequence ID" value="SPZ87545.1"/>
    <property type="molecule type" value="Genomic_DNA"/>
</dbReference>
<dbReference type="AlphaFoldDB" id="A0A2X2JJJ8"/>
<proteinExistence type="predicted"/>
<evidence type="ECO:0000313" key="1">
    <source>
        <dbReference type="EMBL" id="SPZ87545.1"/>
    </source>
</evidence>
<evidence type="ECO:0000313" key="2">
    <source>
        <dbReference type="Proteomes" id="UP000251241"/>
    </source>
</evidence>